<dbReference type="Gene3D" id="3.10.620.30">
    <property type="match status" value="1"/>
</dbReference>
<evidence type="ECO:0008006" key="4">
    <source>
        <dbReference type="Google" id="ProtNLM"/>
    </source>
</evidence>
<dbReference type="EMBL" id="FORO01000058">
    <property type="protein sequence ID" value="SFJ68963.1"/>
    <property type="molecule type" value="Genomic_DNA"/>
</dbReference>
<evidence type="ECO:0000313" key="3">
    <source>
        <dbReference type="Proteomes" id="UP000182829"/>
    </source>
</evidence>
<dbReference type="GeneID" id="14208711"/>
<feature type="region of interest" description="Disordered" evidence="1">
    <location>
        <begin position="23"/>
        <end position="56"/>
    </location>
</feature>
<feature type="compositionally biased region" description="Acidic residues" evidence="1">
    <location>
        <begin position="24"/>
        <end position="56"/>
    </location>
</feature>
<dbReference type="PANTHER" id="PTHR39327:SF1">
    <property type="entry name" value="BLR5470 PROTEIN"/>
    <property type="match status" value="1"/>
</dbReference>
<gene>
    <name evidence="2" type="ORF">SAMN05443661_15819</name>
</gene>
<feature type="region of interest" description="Disordered" evidence="1">
    <location>
        <begin position="154"/>
        <end position="178"/>
    </location>
</feature>
<dbReference type="AlphaFoldDB" id="A0A1I3TEP7"/>
<name>A0A1I3TEP7_9EURY</name>
<dbReference type="OrthoDB" id="110514at2157"/>
<accession>A0A1I3TEP7</accession>
<evidence type="ECO:0000256" key="1">
    <source>
        <dbReference type="SAM" id="MobiDB-lite"/>
    </source>
</evidence>
<organism evidence="2 3">
    <name type="scientific">Natronobacterium gregoryi</name>
    <dbReference type="NCBI Taxonomy" id="44930"/>
    <lineage>
        <taxon>Archaea</taxon>
        <taxon>Methanobacteriati</taxon>
        <taxon>Methanobacteriota</taxon>
        <taxon>Stenosarchaea group</taxon>
        <taxon>Halobacteria</taxon>
        <taxon>Halobacteriales</taxon>
        <taxon>Natrialbaceae</taxon>
        <taxon>Natronobacterium</taxon>
    </lineage>
</organism>
<dbReference type="Proteomes" id="UP000182829">
    <property type="component" value="Unassembled WGS sequence"/>
</dbReference>
<sequence>MRRRTYITSSAVGLSGILAGCLDEQTEDDEEDEIESYSEERLTEDEIESYSEERLTEDEYPEIEWVEEWVSGSDYRLSVSVDFNGADEITFRAVGGVVLKELERSTHQDEKVPIAGEDTSYGLVESPTSINAEVDTGGISPMEIPVDTHMVGLDDQPSQPFHLTGLSGNTSPDLDDDEQYDRSFSFEYEGTEYQLSVTIPESLYNYYTERVRVNDRGAYVADPYQQPYLGTLADEFGDAGSQETINKMLAFVQQLPYTEDEVSAGIQQYTTYPLETLFDGGGDCEDTAILLLALMAQANYDTVLLAFRDEQHMALGVAGEEGIPGAYYEYEGTRYYYLETTAPGWQVGEVPPDLEGAKAEIQEIDTHPTLVFAWTTMPALEGEGVEVDIVVQNEGDVAARNTQVYAYFEEKSGQVVASEDTSQFTIDPSQDHEETISLVPPDDETLRCVMEAKIDAEVHDRAKSEWREPDEFMSE</sequence>
<protein>
    <recommendedName>
        <fullName evidence="4">Copper amine oxidase</fullName>
    </recommendedName>
</protein>
<dbReference type="RefSeq" id="WP_005578731.1">
    <property type="nucleotide sequence ID" value="NZ_FORO01000058.1"/>
</dbReference>
<dbReference type="OMA" id="NREDNYA"/>
<dbReference type="PROSITE" id="PS51257">
    <property type="entry name" value="PROKAR_LIPOPROTEIN"/>
    <property type="match status" value="1"/>
</dbReference>
<feature type="compositionally biased region" description="Polar residues" evidence="1">
    <location>
        <begin position="156"/>
        <end position="172"/>
    </location>
</feature>
<dbReference type="PANTHER" id="PTHR39327">
    <property type="match status" value="1"/>
</dbReference>
<dbReference type="InterPro" id="IPR010319">
    <property type="entry name" value="Transglutaminase-like_Cys_pept"/>
</dbReference>
<reference evidence="2 3" key="1">
    <citation type="submission" date="2016-10" db="EMBL/GenBank/DDBJ databases">
        <authorList>
            <person name="de Groot N.N."/>
        </authorList>
    </citation>
    <scope>NUCLEOTIDE SEQUENCE [LARGE SCALE GENOMIC DNA]</scope>
    <source>
        <strain evidence="2 3">SP2</strain>
    </source>
</reference>
<evidence type="ECO:0000313" key="2">
    <source>
        <dbReference type="EMBL" id="SFJ68963.1"/>
    </source>
</evidence>
<proteinExistence type="predicted"/>